<evidence type="ECO:0000256" key="3">
    <source>
        <dbReference type="SAM" id="Phobius"/>
    </source>
</evidence>
<dbReference type="EMBL" id="LR999452">
    <property type="protein sequence ID" value="CAE5963933.1"/>
    <property type="molecule type" value="Genomic_DNA"/>
</dbReference>
<feature type="compositionally biased region" description="Acidic residues" evidence="2">
    <location>
        <begin position="664"/>
        <end position="680"/>
    </location>
</feature>
<feature type="region of interest" description="Disordered" evidence="2">
    <location>
        <begin position="660"/>
        <end position="695"/>
    </location>
</feature>
<gene>
    <name evidence="4" type="ORF">AARE701A_LOCUS5285</name>
</gene>
<dbReference type="InterPro" id="IPR012677">
    <property type="entry name" value="Nucleotide-bd_a/b_plait_sf"/>
</dbReference>
<feature type="transmembrane region" description="Helical" evidence="3">
    <location>
        <begin position="36"/>
        <end position="55"/>
    </location>
</feature>
<accession>A0A8S1ZYJ8</accession>
<keyword evidence="3" id="KW-0472">Membrane</keyword>
<evidence type="ECO:0000256" key="1">
    <source>
        <dbReference type="SAM" id="Coils"/>
    </source>
</evidence>
<keyword evidence="3" id="KW-0812">Transmembrane</keyword>
<dbReference type="AlphaFoldDB" id="A0A8S1ZYJ8"/>
<feature type="compositionally biased region" description="Acidic residues" evidence="2">
    <location>
        <begin position="208"/>
        <end position="217"/>
    </location>
</feature>
<feature type="transmembrane region" description="Helical" evidence="3">
    <location>
        <begin position="75"/>
        <end position="93"/>
    </location>
</feature>
<dbReference type="SUPFAM" id="SSF54928">
    <property type="entry name" value="RNA-binding domain, RBD"/>
    <property type="match status" value="1"/>
</dbReference>
<dbReference type="Gene3D" id="3.30.70.330">
    <property type="match status" value="1"/>
</dbReference>
<dbReference type="PANTHER" id="PTHR33098:SF36">
    <property type="entry name" value="HYDROXYPROLINE-RICH GLYCOPROTEIN FAMILY PROTEIN"/>
    <property type="match status" value="1"/>
</dbReference>
<feature type="region of interest" description="Disordered" evidence="2">
    <location>
        <begin position="99"/>
        <end position="121"/>
    </location>
</feature>
<protein>
    <recommendedName>
        <fullName evidence="6">RRM domain-containing protein</fullName>
    </recommendedName>
</protein>
<keyword evidence="3" id="KW-1133">Transmembrane helix</keyword>
<dbReference type="Pfam" id="PF05553">
    <property type="entry name" value="DUF761"/>
    <property type="match status" value="1"/>
</dbReference>
<feature type="compositionally biased region" description="Pro residues" evidence="2">
    <location>
        <begin position="252"/>
        <end position="271"/>
    </location>
</feature>
<evidence type="ECO:0000313" key="5">
    <source>
        <dbReference type="Proteomes" id="UP000682877"/>
    </source>
</evidence>
<sequence>MEEDDGDASTPFWLQSRRNNTYFRRTASLSGRATTIATQIFFAGTAAILIVFFIIPPLFSSVSQISRPHLVRKSWDYLNFVLVLFAVLCGFLSRNTNNDETNHNKEEDISNKFSNLPSGGRVSNSATPRYWIDDRGGGGGDQTVYKRFSRLRSVSSYPDLRLREYEADERWRFYDDTRVSQCRYEDVDPIYPNQSYRNWQEEVKPPPEDLDQTEDGGNEGGGKVHSGGSETEKVEVVETAEAEVVEELTVPSAPPYIPSPPPSPPRPPPPKQAKRKTKRVYQDVPPKEEKKESGDFVATTPMTPIPAPATVYQKSNKQEKKKGGATKDFLIALRRKKKKQRQQSIDGLDLLFGSDPPLVYSPPPPPPPPPPFFQGLFSSKKGKSKRTNSNPPPPPPPPPERRYESRASMTKIRKAPVESRTSKPNPPARVTKFVGTGSESPLMPIPPPPPPPPFKMPAWKFVKRGDYVRMASDISISSDEPDDPEVAQSADGKATAGSMFCPSPDVDTKADDFIARFRAGLKLEKMNSVKRGRSNLGPEPGLNESGKKSDTKSEAAAPAVIKATKSQDSRTKVHLKKPKKVVIAPSEKKKITKGFVRKNFEKKEMIKEFADRLQRLEAKVDLLVDLLVTKADLLATKADIQELFIPAKGEKVPAMKPLAKAASDSDDSYMDTSSEDESSSAEEPANKPAKPAANNSLFSVGGNGQSFSVTGFDSSLPVDDIKSALSIYFSYFGEITRVFVPPSHGTGGSLGYAYIDLIEGADKALKLGTHVVGGWDLVVGKAEPIRSGSTWPFPGRCGNQGRCTFC</sequence>
<name>A0A8S1ZYJ8_ARAAE</name>
<feature type="compositionally biased region" description="Basic and acidic residues" evidence="2">
    <location>
        <begin position="100"/>
        <end position="110"/>
    </location>
</feature>
<evidence type="ECO:0000313" key="4">
    <source>
        <dbReference type="EMBL" id="CAE5963933.1"/>
    </source>
</evidence>
<feature type="region of interest" description="Disordered" evidence="2">
    <location>
        <begin position="185"/>
        <end position="235"/>
    </location>
</feature>
<dbReference type="InterPro" id="IPR035979">
    <property type="entry name" value="RBD_domain_sf"/>
</dbReference>
<evidence type="ECO:0008006" key="6">
    <source>
        <dbReference type="Google" id="ProtNLM"/>
    </source>
</evidence>
<feature type="compositionally biased region" description="Polar residues" evidence="2">
    <location>
        <begin position="111"/>
        <end position="121"/>
    </location>
</feature>
<feature type="coiled-coil region" evidence="1">
    <location>
        <begin position="599"/>
        <end position="626"/>
    </location>
</feature>
<organism evidence="4 5">
    <name type="scientific">Arabidopsis arenosa</name>
    <name type="common">Sand rock-cress</name>
    <name type="synonym">Cardaminopsis arenosa</name>
    <dbReference type="NCBI Taxonomy" id="38785"/>
    <lineage>
        <taxon>Eukaryota</taxon>
        <taxon>Viridiplantae</taxon>
        <taxon>Streptophyta</taxon>
        <taxon>Embryophyta</taxon>
        <taxon>Tracheophyta</taxon>
        <taxon>Spermatophyta</taxon>
        <taxon>Magnoliopsida</taxon>
        <taxon>eudicotyledons</taxon>
        <taxon>Gunneridae</taxon>
        <taxon>Pentapetalae</taxon>
        <taxon>rosids</taxon>
        <taxon>malvids</taxon>
        <taxon>Brassicales</taxon>
        <taxon>Brassicaceae</taxon>
        <taxon>Camelineae</taxon>
        <taxon>Arabidopsis</taxon>
    </lineage>
</organism>
<feature type="region of interest" description="Disordered" evidence="2">
    <location>
        <begin position="248"/>
        <end position="451"/>
    </location>
</feature>
<feature type="compositionally biased region" description="Low complexity" evidence="2">
    <location>
        <begin position="681"/>
        <end position="695"/>
    </location>
</feature>
<dbReference type="PANTHER" id="PTHR33098">
    <property type="entry name" value="COTTON FIBER (DUF761)"/>
    <property type="match status" value="1"/>
</dbReference>
<keyword evidence="1" id="KW-0175">Coiled coil</keyword>
<reference evidence="4" key="1">
    <citation type="submission" date="2021-01" db="EMBL/GenBank/DDBJ databases">
        <authorList>
            <person name="Bezrukov I."/>
        </authorList>
    </citation>
    <scope>NUCLEOTIDE SEQUENCE</scope>
</reference>
<feature type="region of interest" description="Disordered" evidence="2">
    <location>
        <begin position="475"/>
        <end position="508"/>
    </location>
</feature>
<dbReference type="InterPro" id="IPR008480">
    <property type="entry name" value="DUF761_pln"/>
</dbReference>
<keyword evidence="5" id="KW-1185">Reference proteome</keyword>
<feature type="region of interest" description="Disordered" evidence="2">
    <location>
        <begin position="529"/>
        <end position="572"/>
    </location>
</feature>
<feature type="compositionally biased region" description="Basic and acidic residues" evidence="2">
    <location>
        <begin position="285"/>
        <end position="294"/>
    </location>
</feature>
<feature type="compositionally biased region" description="Pro residues" evidence="2">
    <location>
        <begin position="359"/>
        <end position="372"/>
    </location>
</feature>
<dbReference type="Proteomes" id="UP000682877">
    <property type="component" value="Chromosome 2"/>
</dbReference>
<dbReference type="GO" id="GO:0003676">
    <property type="term" value="F:nucleic acid binding"/>
    <property type="evidence" value="ECO:0007669"/>
    <property type="project" value="InterPro"/>
</dbReference>
<proteinExistence type="predicted"/>
<evidence type="ECO:0000256" key="2">
    <source>
        <dbReference type="SAM" id="MobiDB-lite"/>
    </source>
</evidence>